<keyword evidence="1" id="KW-0732">Signal</keyword>
<sequence length="148" mass="17264">MKNFILTLAFSLTFSALSFGQTDADYTKTLKKMFTVSGTEESYQYAIKQMFVIFKEQSPIVEASVWEEFEKEFSNTSIDKLVEMLAPVYQKYMTQVDLEEMIIFYQTRVGKKYAKNLSMIMQESMEIGQQWGMKIGQEIAYKLKEKGK</sequence>
<evidence type="ECO:0000313" key="3">
    <source>
        <dbReference type="EMBL" id="MBK9718421.1"/>
    </source>
</evidence>
<dbReference type="AlphaFoldDB" id="A0A9D7XF93"/>
<feature type="chain" id="PRO_5039482595" evidence="1">
    <location>
        <begin position="21"/>
        <end position="148"/>
    </location>
</feature>
<dbReference type="EMBL" id="JADKFW010000010">
    <property type="protein sequence ID" value="MBK9718421.1"/>
    <property type="molecule type" value="Genomic_DNA"/>
</dbReference>
<accession>A0A9D7XF93</accession>
<dbReference type="Pfam" id="PF09832">
    <property type="entry name" value="DUF2059"/>
    <property type="match status" value="1"/>
</dbReference>
<organism evidence="3 4">
    <name type="scientific">Candidatus Defluviibacterium haderslevense</name>
    <dbReference type="NCBI Taxonomy" id="2981993"/>
    <lineage>
        <taxon>Bacteria</taxon>
        <taxon>Pseudomonadati</taxon>
        <taxon>Bacteroidota</taxon>
        <taxon>Saprospiria</taxon>
        <taxon>Saprospirales</taxon>
        <taxon>Saprospiraceae</taxon>
        <taxon>Candidatus Defluviibacterium</taxon>
    </lineage>
</organism>
<name>A0A9D7XF93_9BACT</name>
<dbReference type="InterPro" id="IPR018637">
    <property type="entry name" value="DUF2059"/>
</dbReference>
<evidence type="ECO:0000313" key="4">
    <source>
        <dbReference type="Proteomes" id="UP000808349"/>
    </source>
</evidence>
<evidence type="ECO:0000259" key="2">
    <source>
        <dbReference type="Pfam" id="PF09832"/>
    </source>
</evidence>
<comment type="caution">
    <text evidence="3">The sequence shown here is derived from an EMBL/GenBank/DDBJ whole genome shotgun (WGS) entry which is preliminary data.</text>
</comment>
<dbReference type="Proteomes" id="UP000808349">
    <property type="component" value="Unassembled WGS sequence"/>
</dbReference>
<gene>
    <name evidence="3" type="ORF">IPO85_13110</name>
</gene>
<reference evidence="3 4" key="1">
    <citation type="submission" date="2020-10" db="EMBL/GenBank/DDBJ databases">
        <title>Connecting structure to function with the recovery of over 1000 high-quality activated sludge metagenome-assembled genomes encoding full-length rRNA genes using long-read sequencing.</title>
        <authorList>
            <person name="Singleton C.M."/>
            <person name="Petriglieri F."/>
            <person name="Kristensen J.M."/>
            <person name="Kirkegaard R.H."/>
            <person name="Michaelsen T.Y."/>
            <person name="Andersen M.H."/>
            <person name="Karst S.M."/>
            <person name="Dueholm M.S."/>
            <person name="Nielsen P.H."/>
            <person name="Albertsen M."/>
        </authorList>
    </citation>
    <scope>NUCLEOTIDE SEQUENCE [LARGE SCALE GENOMIC DNA]</scope>
    <source>
        <strain evidence="3">Ribe_18-Q3-R11-54_BAT3C.373</strain>
    </source>
</reference>
<proteinExistence type="predicted"/>
<evidence type="ECO:0000256" key="1">
    <source>
        <dbReference type="SAM" id="SignalP"/>
    </source>
</evidence>
<feature type="signal peptide" evidence="1">
    <location>
        <begin position="1"/>
        <end position="20"/>
    </location>
</feature>
<protein>
    <submittedName>
        <fullName evidence="3">DUF2059 domain-containing protein</fullName>
    </submittedName>
</protein>
<feature type="domain" description="DUF2059" evidence="2">
    <location>
        <begin position="79"/>
        <end position="137"/>
    </location>
</feature>